<evidence type="ECO:0000313" key="2">
    <source>
        <dbReference type="Proteomes" id="UP000183832"/>
    </source>
</evidence>
<gene>
    <name evidence="1" type="ORF">CLUMA_CG003664</name>
</gene>
<dbReference type="AlphaFoldDB" id="A0A1J1HTW8"/>
<reference evidence="1 2" key="1">
    <citation type="submission" date="2015-04" db="EMBL/GenBank/DDBJ databases">
        <authorList>
            <person name="Syromyatnikov M.Y."/>
            <person name="Popov V.N."/>
        </authorList>
    </citation>
    <scope>NUCLEOTIDE SEQUENCE [LARGE SCALE GENOMIC DNA]</scope>
</reference>
<name>A0A1J1HTW8_9DIPT</name>
<dbReference type="Proteomes" id="UP000183832">
    <property type="component" value="Unassembled WGS sequence"/>
</dbReference>
<dbReference type="EMBL" id="CVRI01000015">
    <property type="protein sequence ID" value="CRK89934.1"/>
    <property type="molecule type" value="Genomic_DNA"/>
</dbReference>
<accession>A0A1J1HTW8</accession>
<evidence type="ECO:0000313" key="1">
    <source>
        <dbReference type="EMBL" id="CRK89934.1"/>
    </source>
</evidence>
<protein>
    <submittedName>
        <fullName evidence="1">CLUMA_CG003664, isoform A</fullName>
    </submittedName>
</protein>
<sequence length="180" mass="20788">MFADGNKNSRTLFRQTETTFRRLQFNRKLASCTETVYTRFQLNFKCIKKLNKYDKIAIFMTLILMSSMESSYPLLPLSLNSIKTVTEKLYAIFRFPSPLAASSRRDCKLLFSCFSARKLKRNKNLLNAQATEEAFVIFLTHTKLCNNSQQLNQYKNLHAAEKFAVVNISNLLGCSIRSLE</sequence>
<organism evidence="1 2">
    <name type="scientific">Clunio marinus</name>
    <dbReference type="NCBI Taxonomy" id="568069"/>
    <lineage>
        <taxon>Eukaryota</taxon>
        <taxon>Metazoa</taxon>
        <taxon>Ecdysozoa</taxon>
        <taxon>Arthropoda</taxon>
        <taxon>Hexapoda</taxon>
        <taxon>Insecta</taxon>
        <taxon>Pterygota</taxon>
        <taxon>Neoptera</taxon>
        <taxon>Endopterygota</taxon>
        <taxon>Diptera</taxon>
        <taxon>Nematocera</taxon>
        <taxon>Chironomoidea</taxon>
        <taxon>Chironomidae</taxon>
        <taxon>Clunio</taxon>
    </lineage>
</organism>
<proteinExistence type="predicted"/>
<keyword evidence="2" id="KW-1185">Reference proteome</keyword>